<accession>K1XJJ1</accession>
<evidence type="ECO:0008006" key="3">
    <source>
        <dbReference type="Google" id="ProtNLM"/>
    </source>
</evidence>
<keyword evidence="1" id="KW-0812">Transmembrane</keyword>
<comment type="caution">
    <text evidence="2">The sequence shown here is derived from an EMBL/GenBank/DDBJ whole genome shotgun (WGS) entry which is preliminary data.</text>
</comment>
<gene>
    <name evidence="2" type="ORF">ACD_80C00078G0001</name>
</gene>
<organism evidence="2">
    <name type="scientific">uncultured bacterium</name>
    <name type="common">gcode 4</name>
    <dbReference type="NCBI Taxonomy" id="1234023"/>
    <lineage>
        <taxon>Bacteria</taxon>
        <taxon>environmental samples</taxon>
    </lineage>
</organism>
<keyword evidence="1" id="KW-0472">Membrane</keyword>
<feature type="transmembrane region" description="Helical" evidence="1">
    <location>
        <begin position="21"/>
        <end position="43"/>
    </location>
</feature>
<evidence type="ECO:0000313" key="2">
    <source>
        <dbReference type="EMBL" id="EKD25367.1"/>
    </source>
</evidence>
<reference evidence="2" key="1">
    <citation type="journal article" date="2012" name="Science">
        <title>Fermentation, hydrogen, and sulfur metabolism in multiple uncultivated bacterial phyla.</title>
        <authorList>
            <person name="Wrighton K.C."/>
            <person name="Thomas B.C."/>
            <person name="Sharon I."/>
            <person name="Miller C.S."/>
            <person name="Castelle C.J."/>
            <person name="VerBerkmoes N.C."/>
            <person name="Wilkins M.J."/>
            <person name="Hettich R.L."/>
            <person name="Lipton M.S."/>
            <person name="Williams K.H."/>
            <person name="Long P.E."/>
            <person name="Banfield J.F."/>
        </authorList>
    </citation>
    <scope>NUCLEOTIDE SEQUENCE [LARGE SCALE GENOMIC DNA]</scope>
</reference>
<evidence type="ECO:0000256" key="1">
    <source>
        <dbReference type="SAM" id="Phobius"/>
    </source>
</evidence>
<proteinExistence type="predicted"/>
<keyword evidence="1" id="KW-1133">Transmembrane helix</keyword>
<dbReference type="EMBL" id="AMFJ01036085">
    <property type="protein sequence ID" value="EKD25367.1"/>
    <property type="molecule type" value="Genomic_DNA"/>
</dbReference>
<name>K1XJJ1_9BACT</name>
<dbReference type="AlphaFoldDB" id="K1XJJ1"/>
<sequence>MKLLKEYIRKNLASRHMGSQMVGALALNAVRSFLGIPTLEWYVRFNVFFLKTDDQALKIQIFRQTKQILEEVNLALEKVGYKTRIVEIRIK</sequence>
<protein>
    <recommendedName>
        <fullName evidence="3">DUF721 domain-containing protein</fullName>
    </recommendedName>
</protein>